<sequence>MANIAEIVFKKFEEKEILAEEEEDNIEMLNSAKDLGSNETFIDLTL</sequence>
<keyword evidence="2" id="KW-1185">Reference proteome</keyword>
<protein>
    <submittedName>
        <fullName evidence="1">23740_t:CDS:1</fullName>
    </submittedName>
</protein>
<name>A0ABN7WSF5_GIGMA</name>
<accession>A0ABN7WSF5</accession>
<dbReference type="EMBL" id="CAJVQB010061091">
    <property type="protein sequence ID" value="CAG8839710.1"/>
    <property type="molecule type" value="Genomic_DNA"/>
</dbReference>
<dbReference type="Proteomes" id="UP000789901">
    <property type="component" value="Unassembled WGS sequence"/>
</dbReference>
<evidence type="ECO:0000313" key="1">
    <source>
        <dbReference type="EMBL" id="CAG8839710.1"/>
    </source>
</evidence>
<comment type="caution">
    <text evidence="1">The sequence shown here is derived from an EMBL/GenBank/DDBJ whole genome shotgun (WGS) entry which is preliminary data.</text>
</comment>
<feature type="non-terminal residue" evidence="1">
    <location>
        <position position="46"/>
    </location>
</feature>
<gene>
    <name evidence="1" type="ORF">GMARGA_LOCUS34569</name>
</gene>
<organism evidence="1 2">
    <name type="scientific">Gigaspora margarita</name>
    <dbReference type="NCBI Taxonomy" id="4874"/>
    <lineage>
        <taxon>Eukaryota</taxon>
        <taxon>Fungi</taxon>
        <taxon>Fungi incertae sedis</taxon>
        <taxon>Mucoromycota</taxon>
        <taxon>Glomeromycotina</taxon>
        <taxon>Glomeromycetes</taxon>
        <taxon>Diversisporales</taxon>
        <taxon>Gigasporaceae</taxon>
        <taxon>Gigaspora</taxon>
    </lineage>
</organism>
<reference evidence="1 2" key="1">
    <citation type="submission" date="2021-06" db="EMBL/GenBank/DDBJ databases">
        <authorList>
            <person name="Kallberg Y."/>
            <person name="Tangrot J."/>
            <person name="Rosling A."/>
        </authorList>
    </citation>
    <scope>NUCLEOTIDE SEQUENCE [LARGE SCALE GENOMIC DNA]</scope>
    <source>
        <strain evidence="1 2">120-4 pot B 10/14</strain>
    </source>
</reference>
<evidence type="ECO:0000313" key="2">
    <source>
        <dbReference type="Proteomes" id="UP000789901"/>
    </source>
</evidence>
<proteinExistence type="predicted"/>